<evidence type="ECO:0000313" key="3">
    <source>
        <dbReference type="Proteomes" id="UP000324222"/>
    </source>
</evidence>
<accession>A0A5B7CW99</accession>
<reference evidence="2 3" key="1">
    <citation type="submission" date="2019-05" db="EMBL/GenBank/DDBJ databases">
        <title>Another draft genome of Portunus trituberculatus and its Hox gene families provides insights of decapod evolution.</title>
        <authorList>
            <person name="Jeong J.-H."/>
            <person name="Song I."/>
            <person name="Kim S."/>
            <person name="Choi T."/>
            <person name="Kim D."/>
            <person name="Ryu S."/>
            <person name="Kim W."/>
        </authorList>
    </citation>
    <scope>NUCLEOTIDE SEQUENCE [LARGE SCALE GENOMIC DNA]</scope>
    <source>
        <tissue evidence="2">Muscle</tissue>
    </source>
</reference>
<name>A0A5B7CW99_PORTR</name>
<dbReference type="Proteomes" id="UP000324222">
    <property type="component" value="Unassembled WGS sequence"/>
</dbReference>
<evidence type="ECO:0000256" key="1">
    <source>
        <dbReference type="SAM" id="MobiDB-lite"/>
    </source>
</evidence>
<organism evidence="2 3">
    <name type="scientific">Portunus trituberculatus</name>
    <name type="common">Swimming crab</name>
    <name type="synonym">Neptunus trituberculatus</name>
    <dbReference type="NCBI Taxonomy" id="210409"/>
    <lineage>
        <taxon>Eukaryota</taxon>
        <taxon>Metazoa</taxon>
        <taxon>Ecdysozoa</taxon>
        <taxon>Arthropoda</taxon>
        <taxon>Crustacea</taxon>
        <taxon>Multicrustacea</taxon>
        <taxon>Malacostraca</taxon>
        <taxon>Eumalacostraca</taxon>
        <taxon>Eucarida</taxon>
        <taxon>Decapoda</taxon>
        <taxon>Pleocyemata</taxon>
        <taxon>Brachyura</taxon>
        <taxon>Eubrachyura</taxon>
        <taxon>Portunoidea</taxon>
        <taxon>Portunidae</taxon>
        <taxon>Portuninae</taxon>
        <taxon>Portunus</taxon>
    </lineage>
</organism>
<protein>
    <submittedName>
        <fullName evidence="2">Uncharacterized protein</fullName>
    </submittedName>
</protein>
<comment type="caution">
    <text evidence="2">The sequence shown here is derived from an EMBL/GenBank/DDBJ whole genome shotgun (WGS) entry which is preliminary data.</text>
</comment>
<keyword evidence="3" id="KW-1185">Reference proteome</keyword>
<dbReference type="AlphaFoldDB" id="A0A5B7CW99"/>
<proteinExistence type="predicted"/>
<sequence>MATQHWVTGHQSPCPSFHRSHLSTPGREGLWSPRLAHTDSRTPHRSPPAPVIFMQGTQQLLLTCPRRGCPLANHTVMVSMHQVYIPKSTSAAPRRQGSVTGGIAALINQSSE</sequence>
<feature type="compositionally biased region" description="Polar residues" evidence="1">
    <location>
        <begin position="1"/>
        <end position="14"/>
    </location>
</feature>
<feature type="region of interest" description="Disordered" evidence="1">
    <location>
        <begin position="1"/>
        <end position="49"/>
    </location>
</feature>
<evidence type="ECO:0000313" key="2">
    <source>
        <dbReference type="EMBL" id="MPC11723.1"/>
    </source>
</evidence>
<dbReference type="EMBL" id="VSRR010000178">
    <property type="protein sequence ID" value="MPC11723.1"/>
    <property type="molecule type" value="Genomic_DNA"/>
</dbReference>
<gene>
    <name evidence="2" type="ORF">E2C01_004397</name>
</gene>